<dbReference type="GO" id="GO:0000221">
    <property type="term" value="C:vacuolar proton-transporting V-type ATPase, V1 domain"/>
    <property type="evidence" value="ECO:0007669"/>
    <property type="project" value="TreeGrafter"/>
</dbReference>
<dbReference type="EMBL" id="QUTA01004721">
    <property type="protein sequence ID" value="RHY18637.1"/>
    <property type="molecule type" value="Genomic_DNA"/>
</dbReference>
<evidence type="ECO:0000313" key="8">
    <source>
        <dbReference type="EMBL" id="RHZ33235.1"/>
    </source>
</evidence>
<dbReference type="PANTHER" id="PTHR10137">
    <property type="entry name" value="V-TYPE PROTON ATPASE SUBUNIT C"/>
    <property type="match status" value="1"/>
</dbReference>
<dbReference type="CDD" id="cd14785">
    <property type="entry name" value="V-ATPase_C"/>
    <property type="match status" value="1"/>
</dbReference>
<comment type="function">
    <text evidence="5">Subunit of the V1 complex of vacuolar(H+)-ATPase (V-ATPase), a multisubunit enzyme composed of a peripheral complex (V1) that hydrolyzes ATP and a membrane integral complex (V0) that translocates protons. V-ATPase is responsible for acidifying and maintaining the pH of intracellular compartments and in some cell types, is targeted to the plasma membrane, where it is responsible for acidifying the extracellular environment. Subunit C is necessary for the assembly of the catalytic sector of the enzyme and is likely to have a specific function in its catalytic activity.</text>
</comment>
<evidence type="ECO:0000256" key="2">
    <source>
        <dbReference type="ARBA" id="ARBA00022448"/>
    </source>
</evidence>
<evidence type="ECO:0000313" key="9">
    <source>
        <dbReference type="Proteomes" id="UP000266196"/>
    </source>
</evidence>
<evidence type="ECO:0000313" key="10">
    <source>
        <dbReference type="Proteomes" id="UP000266239"/>
    </source>
</evidence>
<dbReference type="Proteomes" id="UP000283543">
    <property type="component" value="Unassembled WGS sequence"/>
</dbReference>
<evidence type="ECO:0000313" key="6">
    <source>
        <dbReference type="EMBL" id="RHY18637.1"/>
    </source>
</evidence>
<dbReference type="GO" id="GO:0046961">
    <property type="term" value="F:proton-transporting ATPase activity, rotational mechanism"/>
    <property type="evidence" value="ECO:0007669"/>
    <property type="project" value="InterPro"/>
</dbReference>
<dbReference type="InterPro" id="IPR004907">
    <property type="entry name" value="ATPase_V1-cplx_csu"/>
</dbReference>
<keyword evidence="4 5" id="KW-0406">Ion transport</keyword>
<evidence type="ECO:0000313" key="11">
    <source>
        <dbReference type="Proteomes" id="UP000283543"/>
    </source>
</evidence>
<comment type="subunit">
    <text evidence="5">V-ATPase is a heteromultimeric enzyme composed of a peripheral catalytic V1 complex (components A to H) attached to an integral membrane V0 proton pore complex.</text>
</comment>
<dbReference type="Pfam" id="PF03223">
    <property type="entry name" value="V-ATPase_C"/>
    <property type="match status" value="2"/>
</dbReference>
<comment type="caution">
    <text evidence="6">The sequence shown here is derived from an EMBL/GenBank/DDBJ whole genome shotgun (WGS) entry which is preliminary data.</text>
</comment>
<comment type="similarity">
    <text evidence="1 5">Belongs to the V-ATPase C subunit family.</text>
</comment>
<gene>
    <name evidence="6" type="ORF">DYB25_002848</name>
    <name evidence="8" type="ORF">DYB31_011209</name>
    <name evidence="7" type="ORF">DYB34_000563</name>
</gene>
<evidence type="ECO:0000256" key="1">
    <source>
        <dbReference type="ARBA" id="ARBA00006138"/>
    </source>
</evidence>
<evidence type="ECO:0000313" key="7">
    <source>
        <dbReference type="EMBL" id="RHY57456.1"/>
    </source>
</evidence>
<dbReference type="Proteomes" id="UP000266196">
    <property type="component" value="Unassembled WGS sequence"/>
</dbReference>
<evidence type="ECO:0000256" key="5">
    <source>
        <dbReference type="RuleBase" id="RU364010"/>
    </source>
</evidence>
<name>A0A397BDG7_APHAT</name>
<dbReference type="SUPFAM" id="SSF118203">
    <property type="entry name" value="Vacuolar ATP synthase subunit C"/>
    <property type="match status" value="1"/>
</dbReference>
<evidence type="ECO:0000256" key="3">
    <source>
        <dbReference type="ARBA" id="ARBA00022781"/>
    </source>
</evidence>
<dbReference type="EMBL" id="QUTB01005129">
    <property type="protein sequence ID" value="RHY57456.1"/>
    <property type="molecule type" value="Genomic_DNA"/>
</dbReference>
<keyword evidence="3 5" id="KW-0375">Hydrogen ion transport</keyword>
<protein>
    <recommendedName>
        <fullName evidence="5">V-type proton ATPase subunit C</fullName>
    </recommendedName>
</protein>
<sequence length="303" mass="34211">MLPQTLGEDMHRVDLVVEGAVRKIERQFHDLNKGGEALTVDGGTSNHAIVSPVSHGGSCVYVVPVERYLHHFSWDEAKHPHRRPLSEIYTSIGDDIAEFGPKHSRGNVKGSPVVPHSSRYRQPFDFVEGDACLYTVTILKGQYQSGSYDQDGNFEPGTLLDYVEKFKLAAREKRFMARDFTFDPTSHATNETLVAELEVEVNRLYSGLLRWCKAHFGETFIAWMHVKAVRVFVESVLRYGLPVNFVAMLFKPKAGRDKKLRQALDKRYEHLQPPQFAAVDDSAAAAAVEYFPYVSNSFTPLSF</sequence>
<dbReference type="Gene3D" id="1.20.1460.10">
    <property type="entry name" value="subunit c (vma5p) of the yeast v-atpase, domain 2"/>
    <property type="match status" value="2"/>
</dbReference>
<dbReference type="EMBL" id="QUTE01006307">
    <property type="protein sequence ID" value="RHZ33235.1"/>
    <property type="molecule type" value="Genomic_DNA"/>
</dbReference>
<dbReference type="VEuPathDB" id="FungiDB:H257_02220"/>
<organism evidence="6 10">
    <name type="scientific">Aphanomyces astaci</name>
    <name type="common">Crayfish plague agent</name>
    <dbReference type="NCBI Taxonomy" id="112090"/>
    <lineage>
        <taxon>Eukaryota</taxon>
        <taxon>Sar</taxon>
        <taxon>Stramenopiles</taxon>
        <taxon>Oomycota</taxon>
        <taxon>Saprolegniomycetes</taxon>
        <taxon>Saprolegniales</taxon>
        <taxon>Verrucalvaceae</taxon>
        <taxon>Aphanomyces</taxon>
    </lineage>
</organism>
<evidence type="ECO:0000256" key="4">
    <source>
        <dbReference type="ARBA" id="ARBA00023065"/>
    </source>
</evidence>
<accession>A0A397BDG7</accession>
<proteinExistence type="inferred from homology"/>
<dbReference type="Proteomes" id="UP000266239">
    <property type="component" value="Unassembled WGS sequence"/>
</dbReference>
<keyword evidence="2 5" id="KW-0813">Transport</keyword>
<dbReference type="PANTHER" id="PTHR10137:SF0">
    <property type="entry name" value="V-TYPE PROTON ATPASE SUBUNIT C"/>
    <property type="match status" value="1"/>
</dbReference>
<dbReference type="InterPro" id="IPR036132">
    <property type="entry name" value="Vac_ATP_synth_c_sf"/>
</dbReference>
<dbReference type="AlphaFoldDB" id="A0A397BDG7"/>
<reference evidence="9 10" key="1">
    <citation type="submission" date="2018-08" db="EMBL/GenBank/DDBJ databases">
        <title>Aphanomyces genome sequencing and annotation.</title>
        <authorList>
            <person name="Minardi D."/>
            <person name="Oidtmann B."/>
            <person name="Van Der Giezen M."/>
            <person name="Studholme D.J."/>
        </authorList>
    </citation>
    <scope>NUCLEOTIDE SEQUENCE [LARGE SCALE GENOMIC DNA]</scope>
    <source>
        <strain evidence="8 9">197901</strain>
        <strain evidence="7 11">Si</strain>
        <strain evidence="6 10">Yx</strain>
    </source>
</reference>